<evidence type="ECO:0000313" key="1">
    <source>
        <dbReference type="EMBL" id="KAH7917721.1"/>
    </source>
</evidence>
<accession>A0ACB8AW05</accession>
<gene>
    <name evidence="1" type="ORF">BV22DRAFT_1042244</name>
</gene>
<comment type="caution">
    <text evidence="1">The sequence shown here is derived from an EMBL/GenBank/DDBJ whole genome shotgun (WGS) entry which is preliminary data.</text>
</comment>
<reference evidence="1" key="1">
    <citation type="journal article" date="2021" name="New Phytol.">
        <title>Evolutionary innovations through gain and loss of genes in the ectomycorrhizal Boletales.</title>
        <authorList>
            <person name="Wu G."/>
            <person name="Miyauchi S."/>
            <person name="Morin E."/>
            <person name="Kuo A."/>
            <person name="Drula E."/>
            <person name="Varga T."/>
            <person name="Kohler A."/>
            <person name="Feng B."/>
            <person name="Cao Y."/>
            <person name="Lipzen A."/>
            <person name="Daum C."/>
            <person name="Hundley H."/>
            <person name="Pangilinan J."/>
            <person name="Johnson J."/>
            <person name="Barry K."/>
            <person name="LaButti K."/>
            <person name="Ng V."/>
            <person name="Ahrendt S."/>
            <person name="Min B."/>
            <person name="Choi I.G."/>
            <person name="Park H."/>
            <person name="Plett J.M."/>
            <person name="Magnuson J."/>
            <person name="Spatafora J.W."/>
            <person name="Nagy L.G."/>
            <person name="Henrissat B."/>
            <person name="Grigoriev I.V."/>
            <person name="Yang Z.L."/>
            <person name="Xu J."/>
            <person name="Martin F.M."/>
        </authorList>
    </citation>
    <scope>NUCLEOTIDE SEQUENCE</scope>
    <source>
        <strain evidence="1">KUC20120723A-06</strain>
    </source>
</reference>
<evidence type="ECO:0000313" key="2">
    <source>
        <dbReference type="Proteomes" id="UP000790709"/>
    </source>
</evidence>
<proteinExistence type="predicted"/>
<organism evidence="1 2">
    <name type="scientific">Leucogyrophana mollusca</name>
    <dbReference type="NCBI Taxonomy" id="85980"/>
    <lineage>
        <taxon>Eukaryota</taxon>
        <taxon>Fungi</taxon>
        <taxon>Dikarya</taxon>
        <taxon>Basidiomycota</taxon>
        <taxon>Agaricomycotina</taxon>
        <taxon>Agaricomycetes</taxon>
        <taxon>Agaricomycetidae</taxon>
        <taxon>Boletales</taxon>
        <taxon>Boletales incertae sedis</taxon>
        <taxon>Leucogyrophana</taxon>
    </lineage>
</organism>
<name>A0ACB8AW05_9AGAM</name>
<keyword evidence="2" id="KW-1185">Reference proteome</keyword>
<protein>
    <submittedName>
        <fullName evidence="1">Uncharacterized protein</fullName>
    </submittedName>
</protein>
<dbReference type="EMBL" id="MU266957">
    <property type="protein sequence ID" value="KAH7917721.1"/>
    <property type="molecule type" value="Genomic_DNA"/>
</dbReference>
<sequence length="721" mass="80798">MTSLQHSAHLAVNSGQGIICQGWVLKKRRKKMQGFARRYFVLHQSGVLSYSVDPKRPARDQISLPHAAISTAVGRKDIHIDTSKVTFHIKCLSTDDFNTWMSAFRKFISSDGRISSFGKTTPRLSHSQWNRSGGIAEDMGSSIAELESAIALLQTEDTSKKNHASLKSRGDKDKHKDHHKDGGSVFGLFKKSGANHDDNPGQRQSPESPLYLHFRRIHVALDSLKAQHAALLQSLNPVLQNDTVPPTARGSPLPPTTEEQEEEAAPQSRFSTPFTRKSKRTASLTSLSDSGPIEWFDAEDAGEEFFLEDATPEEEKGRPILTPDSRSSLHESESSEESHEVQEMLNNGSDPSLKAIQVVRRNRLPSGPVGDEGSLFAILKKNVGKDLSTIAFPVSFNEPLTLLQRTAEELEYHTLLQQATDASDPIERMCYVAAFAVSGYAHTKHRSGRKGFNPMLGETFEDVRMKLVVEKVQHNPVIMAYHAEGEGWELSASSAGKTKFWGKSLEIINYGTSRLKIGDDRYTWNKPSSFMRNLMMGTKYLEHCGKMTIDNHVSGASCVLDFKQSGYWGASNEVSGTVLSATGDVCARIEGKWDDHLAQVLDSSHLRVLWRITPFPKESLEYYGFTSFGITLNEITSDLDGRLPPTDSRYRPDVRALEEGDTEEAEQQKARLEDMQRERRKRGADRKPRWFKQSGEDWVYTGGYWEARAIGWKNDPIEPLW</sequence>
<dbReference type="Proteomes" id="UP000790709">
    <property type="component" value="Unassembled WGS sequence"/>
</dbReference>